<organism evidence="1">
    <name type="scientific">Myoviridae sp. ctgXL3</name>
    <dbReference type="NCBI Taxonomy" id="2826681"/>
    <lineage>
        <taxon>Viruses</taxon>
        <taxon>Duplodnaviria</taxon>
        <taxon>Heunggongvirae</taxon>
        <taxon>Uroviricota</taxon>
        <taxon>Caudoviricetes</taxon>
    </lineage>
</organism>
<accession>A0A8S5QR54</accession>
<protein>
    <submittedName>
        <fullName evidence="1">Uncharacterized protein</fullName>
    </submittedName>
</protein>
<reference evidence="1" key="1">
    <citation type="journal article" date="2021" name="Proc. Natl. Acad. Sci. U.S.A.">
        <title>A Catalog of Tens of Thousands of Viruses from Human Metagenomes Reveals Hidden Associations with Chronic Diseases.</title>
        <authorList>
            <person name="Tisza M.J."/>
            <person name="Buck C.B."/>
        </authorList>
    </citation>
    <scope>NUCLEOTIDE SEQUENCE</scope>
    <source>
        <strain evidence="1">CtgXL3</strain>
    </source>
</reference>
<dbReference type="EMBL" id="BK015712">
    <property type="protein sequence ID" value="DAE21498.1"/>
    <property type="molecule type" value="Genomic_DNA"/>
</dbReference>
<name>A0A8S5QR54_9CAUD</name>
<evidence type="ECO:0000313" key="1">
    <source>
        <dbReference type="EMBL" id="DAE21498.1"/>
    </source>
</evidence>
<proteinExistence type="predicted"/>
<sequence>MIGKRNPEKDQDYYNGLIESIWYNLVEVKSELTGIKEEVNKYHPFKEDPGHLSAERLPVKKNTIREHLKEGYLPKRPVKVFSNRDEAYDCLYYWLEKLYLTDWAIKLKFVRINEEPLNDEQSGNVHRVFEQKAAIITLPLPDDNFLDTCKSSVARVGHEQSLVHELLHLKEDPVQFVEDGDYTAGFYNRHKHNEVEMMARTLLMVKYNLSPSYFNNVDRKENDNGLWHKETEDTEETQKE</sequence>